<evidence type="ECO:0000313" key="7">
    <source>
        <dbReference type="EMBL" id="RMZ69153.1"/>
    </source>
</evidence>
<feature type="compositionally biased region" description="Polar residues" evidence="5">
    <location>
        <begin position="476"/>
        <end position="489"/>
    </location>
</feature>
<dbReference type="Proteomes" id="UP000265663">
    <property type="component" value="Unassembled WGS sequence"/>
</dbReference>
<dbReference type="PANTHER" id="PTHR15549">
    <property type="entry name" value="PAIRED IMMUNOGLOBULIN-LIKE TYPE 2 RECEPTOR"/>
    <property type="match status" value="1"/>
</dbReference>
<evidence type="ECO:0000256" key="3">
    <source>
        <dbReference type="ARBA" id="ARBA00022989"/>
    </source>
</evidence>
<evidence type="ECO:0000313" key="8">
    <source>
        <dbReference type="Proteomes" id="UP000265663"/>
    </source>
</evidence>
<keyword evidence="2 6" id="KW-0812">Transmembrane</keyword>
<proteinExistence type="predicted"/>
<dbReference type="InterPro" id="IPR036028">
    <property type="entry name" value="SH3-like_dom_sf"/>
</dbReference>
<evidence type="ECO:0000256" key="4">
    <source>
        <dbReference type="ARBA" id="ARBA00023136"/>
    </source>
</evidence>
<feature type="region of interest" description="Disordered" evidence="5">
    <location>
        <begin position="446"/>
        <end position="489"/>
    </location>
</feature>
<feature type="compositionally biased region" description="Low complexity" evidence="5">
    <location>
        <begin position="302"/>
        <end position="315"/>
    </location>
</feature>
<gene>
    <name evidence="7" type="ORF">GMOD_00003078</name>
</gene>
<protein>
    <submittedName>
        <fullName evidence="7">SH3 domain-containing</fullName>
    </submittedName>
</protein>
<comment type="subcellular location">
    <subcellularLocation>
        <location evidence="1">Membrane</location>
        <topology evidence="1">Single-pass membrane protein</topology>
    </subcellularLocation>
</comment>
<feature type="transmembrane region" description="Helical" evidence="6">
    <location>
        <begin position="330"/>
        <end position="353"/>
    </location>
</feature>
<dbReference type="GO" id="GO:0071944">
    <property type="term" value="C:cell periphery"/>
    <property type="evidence" value="ECO:0007669"/>
    <property type="project" value="UniProtKB-ARBA"/>
</dbReference>
<feature type="compositionally biased region" description="Low complexity" evidence="5">
    <location>
        <begin position="456"/>
        <end position="475"/>
    </location>
</feature>
<organism evidence="7 8">
    <name type="scientific">Pyrenophora seminiperda CCB06</name>
    <dbReference type="NCBI Taxonomy" id="1302712"/>
    <lineage>
        <taxon>Eukaryota</taxon>
        <taxon>Fungi</taxon>
        <taxon>Dikarya</taxon>
        <taxon>Ascomycota</taxon>
        <taxon>Pezizomycotina</taxon>
        <taxon>Dothideomycetes</taxon>
        <taxon>Pleosporomycetidae</taxon>
        <taxon>Pleosporales</taxon>
        <taxon>Pleosporineae</taxon>
        <taxon>Pleosporaceae</taxon>
        <taxon>Pyrenophora</taxon>
    </lineage>
</organism>
<feature type="region of interest" description="Disordered" evidence="5">
    <location>
        <begin position="603"/>
        <end position="627"/>
    </location>
</feature>
<feature type="region of interest" description="Disordered" evidence="5">
    <location>
        <begin position="302"/>
        <end position="323"/>
    </location>
</feature>
<evidence type="ECO:0000256" key="5">
    <source>
        <dbReference type="SAM" id="MobiDB-lite"/>
    </source>
</evidence>
<name>A0A3M7M3V6_9PLEO</name>
<keyword evidence="8" id="KW-1185">Reference proteome</keyword>
<reference evidence="7 8" key="1">
    <citation type="journal article" date="2014" name="PLoS ONE">
        <title>De novo Genome Assembly of the Fungal Plant Pathogen Pyrenophora semeniperda.</title>
        <authorList>
            <person name="Soliai M.M."/>
            <person name="Meyer S.E."/>
            <person name="Udall J.A."/>
            <person name="Elzinga D.E."/>
            <person name="Hermansen R.A."/>
            <person name="Bodily P.M."/>
            <person name="Hart A.A."/>
            <person name="Coleman C.E."/>
        </authorList>
    </citation>
    <scope>NUCLEOTIDE SEQUENCE [LARGE SCALE GENOMIC DNA]</scope>
    <source>
        <strain evidence="7 8">CCB06</strain>
        <tissue evidence="7">Mycelium</tissue>
    </source>
</reference>
<evidence type="ECO:0000256" key="1">
    <source>
        <dbReference type="ARBA" id="ARBA00004167"/>
    </source>
</evidence>
<keyword evidence="4 6" id="KW-0472">Membrane</keyword>
<dbReference type="AlphaFoldDB" id="A0A3M7M3V6"/>
<dbReference type="InterPro" id="IPR051694">
    <property type="entry name" value="Immunoregulatory_rcpt-like"/>
</dbReference>
<dbReference type="GO" id="GO:0016020">
    <property type="term" value="C:membrane"/>
    <property type="evidence" value="ECO:0007669"/>
    <property type="project" value="UniProtKB-SubCell"/>
</dbReference>
<keyword evidence="3 6" id="KW-1133">Transmembrane helix</keyword>
<sequence>MDNLGLHPSSPRANIYRQAKQLLHDPNIPNMRPCLRHRHANPTWLSGDCPSTDSASCRQKDLCPGVKRIAVLVILAAAVPSAMAQQTCVSLQGSTACPAFTKASVDTNLTGNFPFLKFVSDTKSFDDRIRDYIGTQYVQRQYEDILGCSSVNLTNTTNLYARYTTTVLCNAIIQSSKTACGLSDKAATPLCAGACADFAISEQKIISSPELCGKPGNNAVPQIRSDFARCSNPADSLSTTCIDAVKNEPDECGYKGNLQGLCGFCADSTANSTDTCCVNANVESRCVGVNLPTHISMPPLFPSSTAAASPTSTAGAGTGGKKESGLSGGAIAGIVIGSLIGAALIIAGVIFCCMAMRKRKHTQTDSVFNTPSPSRRPTPKTNSLPPMSYGGDAHAAATILPGARVQRMSALEGSTTSAGNSDRGGHLTAYGGSQIGVYDSPESIRGHLAGNLPKRGGSLSSHSALGSTSSPLSGSDQARNFSSPDGVASGQSEQLQFFKDYYSQDDIHPNDTVATLWAYQPRAADEFELERGDMLKVVGIWDDGWATGVRLSESAEQWEARKAEQRDSGVSNGSKRSYVESDSEIKAFPLVCVCLPQHWRKTIEGDSTTDTGGHGSGGDRMPPPSPY</sequence>
<dbReference type="PANTHER" id="PTHR15549:SF32">
    <property type="entry name" value="SH3 DOMAIN-CONTAINING PROTEIN"/>
    <property type="match status" value="1"/>
</dbReference>
<evidence type="ECO:0000256" key="6">
    <source>
        <dbReference type="SAM" id="Phobius"/>
    </source>
</evidence>
<dbReference type="SUPFAM" id="SSF50044">
    <property type="entry name" value="SH3-domain"/>
    <property type="match status" value="1"/>
</dbReference>
<dbReference type="EMBL" id="KE747817">
    <property type="protein sequence ID" value="RMZ69153.1"/>
    <property type="molecule type" value="Genomic_DNA"/>
</dbReference>
<dbReference type="Gene3D" id="2.30.30.40">
    <property type="entry name" value="SH3 Domains"/>
    <property type="match status" value="1"/>
</dbReference>
<feature type="region of interest" description="Disordered" evidence="5">
    <location>
        <begin position="363"/>
        <end position="387"/>
    </location>
</feature>
<dbReference type="OrthoDB" id="2163411at2759"/>
<evidence type="ECO:0000256" key="2">
    <source>
        <dbReference type="ARBA" id="ARBA00022692"/>
    </source>
</evidence>
<accession>A0A3M7M3V6</accession>